<dbReference type="CDD" id="cd02430">
    <property type="entry name" value="PTH2"/>
    <property type="match status" value="1"/>
</dbReference>
<dbReference type="HOGENOM" id="CLU_073661_2_2_2"/>
<dbReference type="PANTHER" id="PTHR12649:SF11">
    <property type="entry name" value="PEPTIDYL-TRNA HYDROLASE 2, MITOCHONDRIAL"/>
    <property type="match status" value="1"/>
</dbReference>
<dbReference type="GO" id="GO:0005829">
    <property type="term" value="C:cytosol"/>
    <property type="evidence" value="ECO:0007669"/>
    <property type="project" value="TreeGrafter"/>
</dbReference>
<keyword evidence="3 7" id="KW-0378">Hydrolase</keyword>
<dbReference type="GeneID" id="9345903"/>
<dbReference type="NCBIfam" id="NF003314">
    <property type="entry name" value="PRK04322.1"/>
    <property type="match status" value="1"/>
</dbReference>
<comment type="similarity">
    <text evidence="4">Belongs to the PTH2 family.</text>
</comment>
<gene>
    <name evidence="7" type="ordered locus">Metev_0290</name>
</gene>
<dbReference type="InterPro" id="IPR023476">
    <property type="entry name" value="Pep_tRNA_hydro_II_dom_sf"/>
</dbReference>
<evidence type="ECO:0000256" key="6">
    <source>
        <dbReference type="ARBA" id="ARBA00050038"/>
    </source>
</evidence>
<dbReference type="EC" id="3.1.1.29" evidence="2"/>
<dbReference type="FunFam" id="3.40.1490.10:FF:000001">
    <property type="entry name" value="Peptidyl-tRNA hydrolase 2"/>
    <property type="match status" value="1"/>
</dbReference>
<dbReference type="Proteomes" id="UP000000391">
    <property type="component" value="Chromosome"/>
</dbReference>
<comment type="function">
    <text evidence="1">The natural substrate for this enzyme may be peptidyl-tRNAs which drop off the ribosome during protein synthesis.</text>
</comment>
<evidence type="ECO:0000256" key="3">
    <source>
        <dbReference type="ARBA" id="ARBA00022801"/>
    </source>
</evidence>
<evidence type="ECO:0000256" key="5">
    <source>
        <dbReference type="ARBA" id="ARBA00048707"/>
    </source>
</evidence>
<dbReference type="RefSeq" id="WP_013193786.1">
    <property type="nucleotide sequence ID" value="NC_014253.1"/>
</dbReference>
<evidence type="ECO:0000256" key="1">
    <source>
        <dbReference type="ARBA" id="ARBA00003043"/>
    </source>
</evidence>
<dbReference type="Gene3D" id="3.40.1490.10">
    <property type="entry name" value="Bit1"/>
    <property type="match status" value="1"/>
</dbReference>
<dbReference type="EMBL" id="CP002069">
    <property type="protein sequence ID" value="ADI73218.1"/>
    <property type="molecule type" value="Genomic_DNA"/>
</dbReference>
<dbReference type="SUPFAM" id="SSF102462">
    <property type="entry name" value="Peptidyl-tRNA hydrolase II"/>
    <property type="match status" value="1"/>
</dbReference>
<name>D7E6J6_METEZ</name>
<dbReference type="AlphaFoldDB" id="D7E6J6"/>
<organism evidence="7 8">
    <name type="scientific">Methanohalobium evestigatum (strain ATCC BAA-1072 / DSM 3721 / NBRC 107634 / OCM 161 / Z-7303)</name>
    <dbReference type="NCBI Taxonomy" id="644295"/>
    <lineage>
        <taxon>Archaea</taxon>
        <taxon>Methanobacteriati</taxon>
        <taxon>Methanobacteriota</taxon>
        <taxon>Stenosarchaea group</taxon>
        <taxon>Methanomicrobia</taxon>
        <taxon>Methanosarcinales</taxon>
        <taxon>Methanosarcinaceae</taxon>
        <taxon>Methanohalobium</taxon>
    </lineage>
</organism>
<dbReference type="GO" id="GO:0004045">
    <property type="term" value="F:peptidyl-tRNA hydrolase activity"/>
    <property type="evidence" value="ECO:0007669"/>
    <property type="project" value="UniProtKB-EC"/>
</dbReference>
<accession>D7E6J6</accession>
<dbReference type="Pfam" id="PF01981">
    <property type="entry name" value="PTH2"/>
    <property type="match status" value="1"/>
</dbReference>
<protein>
    <recommendedName>
        <fullName evidence="6">Peptidyl-tRNA hydrolase</fullName>
        <ecNumber evidence="2">3.1.1.29</ecNumber>
    </recommendedName>
</protein>
<dbReference type="PANTHER" id="PTHR12649">
    <property type="entry name" value="PEPTIDYL-TRNA HYDROLASE 2"/>
    <property type="match status" value="1"/>
</dbReference>
<dbReference type="OrthoDB" id="6075at2157"/>
<dbReference type="InterPro" id="IPR002833">
    <property type="entry name" value="PTH2"/>
</dbReference>
<evidence type="ECO:0000256" key="2">
    <source>
        <dbReference type="ARBA" id="ARBA00013260"/>
    </source>
</evidence>
<evidence type="ECO:0000313" key="7">
    <source>
        <dbReference type="EMBL" id="ADI73218.1"/>
    </source>
</evidence>
<comment type="catalytic activity">
    <reaction evidence="5">
        <text>an N-acyl-L-alpha-aminoacyl-tRNA + H2O = an N-acyl-L-amino acid + a tRNA + H(+)</text>
        <dbReference type="Rhea" id="RHEA:54448"/>
        <dbReference type="Rhea" id="RHEA-COMP:10123"/>
        <dbReference type="Rhea" id="RHEA-COMP:13883"/>
        <dbReference type="ChEBI" id="CHEBI:15377"/>
        <dbReference type="ChEBI" id="CHEBI:15378"/>
        <dbReference type="ChEBI" id="CHEBI:59874"/>
        <dbReference type="ChEBI" id="CHEBI:78442"/>
        <dbReference type="ChEBI" id="CHEBI:138191"/>
        <dbReference type="EC" id="3.1.1.29"/>
    </reaction>
</comment>
<dbReference type="STRING" id="644295.Metev_0290"/>
<sequence>MIDYKQCIIIREDLKLSKGKLATQAAHAAVSSVEKASKSTIENWKNGGQKKVVLKVPSLQDLYELKEIAEKKEIPTALISDAGHTQIPAGTVTALGIGPAKVEELDSFTGNLKLV</sequence>
<evidence type="ECO:0000256" key="4">
    <source>
        <dbReference type="ARBA" id="ARBA00038050"/>
    </source>
</evidence>
<dbReference type="KEGG" id="mev:Metev_0290"/>
<dbReference type="NCBIfam" id="TIGR00283">
    <property type="entry name" value="arch_pth2"/>
    <property type="match status" value="1"/>
</dbReference>
<proteinExistence type="inferred from homology"/>
<keyword evidence="8" id="KW-1185">Reference proteome</keyword>
<evidence type="ECO:0000313" key="8">
    <source>
        <dbReference type="Proteomes" id="UP000000391"/>
    </source>
</evidence>
<reference evidence="7 8" key="1">
    <citation type="submission" date="2010-06" db="EMBL/GenBank/DDBJ databases">
        <title>Complete sequence chromosome of Methanohalobium evestigatum Z-7303.</title>
        <authorList>
            <consortium name="US DOE Joint Genome Institute"/>
            <person name="Lucas S."/>
            <person name="Copeland A."/>
            <person name="Lapidus A."/>
            <person name="Cheng J.-F."/>
            <person name="Bruce D."/>
            <person name="Goodwin L."/>
            <person name="Pitluck S."/>
            <person name="Saunders E."/>
            <person name="Detter J.C."/>
            <person name="Han C."/>
            <person name="Tapia R."/>
            <person name="Land M."/>
            <person name="Hauser L."/>
            <person name="Kyrpides N."/>
            <person name="Mikhailova N."/>
            <person name="Sieprawska-Lupa M."/>
            <person name="Whitman W.B."/>
            <person name="Anderson I."/>
            <person name="Woyke T."/>
        </authorList>
    </citation>
    <scope>NUCLEOTIDE SEQUENCE [LARGE SCALE GENOMIC DNA]</scope>
    <source>
        <strain evidence="8">ATCC BAA-1072 / DSM 3721 / NBRC 107634 / OCM 161 / Z-7303</strain>
    </source>
</reference>